<evidence type="ECO:0000256" key="2">
    <source>
        <dbReference type="ARBA" id="ARBA00008337"/>
    </source>
</evidence>
<feature type="compositionally biased region" description="Basic and acidic residues" evidence="14">
    <location>
        <begin position="626"/>
        <end position="635"/>
    </location>
</feature>
<keyword evidence="7" id="KW-0756">Sterol biosynthesis</keyword>
<organism evidence="17 18">
    <name type="scientific">Penicillium salamii</name>
    <dbReference type="NCBI Taxonomy" id="1612424"/>
    <lineage>
        <taxon>Eukaryota</taxon>
        <taxon>Fungi</taxon>
        <taxon>Dikarya</taxon>
        <taxon>Ascomycota</taxon>
        <taxon>Pezizomycotina</taxon>
        <taxon>Eurotiomycetes</taxon>
        <taxon>Eurotiomycetidae</taxon>
        <taxon>Eurotiales</taxon>
        <taxon>Aspergillaceae</taxon>
        <taxon>Penicillium</taxon>
    </lineage>
</organism>
<dbReference type="Pfam" id="PF05241">
    <property type="entry name" value="EBP"/>
    <property type="match status" value="1"/>
</dbReference>
<gene>
    <name evidence="17" type="ORF">PSALAMII_LOCUS7662</name>
</gene>
<evidence type="ECO:0000256" key="6">
    <source>
        <dbReference type="ARBA" id="ARBA00022989"/>
    </source>
</evidence>
<dbReference type="Pfam" id="PF24345">
    <property type="entry name" value="PH_24"/>
    <property type="match status" value="1"/>
</dbReference>
<keyword evidence="4 13" id="KW-0812">Transmembrane</keyword>
<feature type="domain" description="EXPERA" evidence="16">
    <location>
        <begin position="55"/>
        <end position="201"/>
    </location>
</feature>
<feature type="transmembrane region" description="Helical" evidence="15">
    <location>
        <begin position="110"/>
        <end position="133"/>
    </location>
</feature>
<evidence type="ECO:0000256" key="5">
    <source>
        <dbReference type="ARBA" id="ARBA00022955"/>
    </source>
</evidence>
<dbReference type="PANTHER" id="PTHR14207:SF0">
    <property type="entry name" value="3-BETA-HYDROXYSTEROID-DELTA(8),DELTA(7)-ISOMERASE"/>
    <property type="match status" value="1"/>
</dbReference>
<dbReference type="EMBL" id="CAJVPG010000366">
    <property type="protein sequence ID" value="CAG8399752.1"/>
    <property type="molecule type" value="Genomic_DNA"/>
</dbReference>
<keyword evidence="3" id="KW-0444">Lipid biosynthesis</keyword>
<dbReference type="InterPro" id="IPR033118">
    <property type="entry name" value="EXPERA"/>
</dbReference>
<dbReference type="GO" id="GO:0000247">
    <property type="term" value="F:C-8 sterol isomerase activity"/>
    <property type="evidence" value="ECO:0007669"/>
    <property type="project" value="TreeGrafter"/>
</dbReference>
<evidence type="ECO:0000256" key="4">
    <source>
        <dbReference type="ARBA" id="ARBA00022692"/>
    </source>
</evidence>
<evidence type="ECO:0000313" key="17">
    <source>
        <dbReference type="EMBL" id="CAG8399752.1"/>
    </source>
</evidence>
<dbReference type="GO" id="GO:0005783">
    <property type="term" value="C:endoplasmic reticulum"/>
    <property type="evidence" value="ECO:0007669"/>
    <property type="project" value="TreeGrafter"/>
</dbReference>
<evidence type="ECO:0000256" key="7">
    <source>
        <dbReference type="ARBA" id="ARBA00023011"/>
    </source>
</evidence>
<comment type="caution">
    <text evidence="17">The sequence shown here is derived from an EMBL/GenBank/DDBJ whole genome shotgun (WGS) entry which is preliminary data.</text>
</comment>
<comment type="similarity">
    <text evidence="2">Belongs to the EBP family.</text>
</comment>
<feature type="compositionally biased region" description="Acidic residues" evidence="14">
    <location>
        <begin position="1551"/>
        <end position="1568"/>
    </location>
</feature>
<feature type="compositionally biased region" description="Basic and acidic residues" evidence="14">
    <location>
        <begin position="579"/>
        <end position="591"/>
    </location>
</feature>
<dbReference type="InterPro" id="IPR007905">
    <property type="entry name" value="EBP"/>
</dbReference>
<dbReference type="Proteomes" id="UP001152649">
    <property type="component" value="Unassembled WGS sequence"/>
</dbReference>
<dbReference type="GO" id="GO:0047750">
    <property type="term" value="F:cholestenol delta-isomerase activity"/>
    <property type="evidence" value="ECO:0007669"/>
    <property type="project" value="InterPro"/>
</dbReference>
<reference evidence="17" key="1">
    <citation type="submission" date="2021-07" db="EMBL/GenBank/DDBJ databases">
        <authorList>
            <person name="Branca A.L. A."/>
        </authorList>
    </citation>
    <scope>NUCLEOTIDE SEQUENCE</scope>
</reference>
<dbReference type="PROSITE" id="PS51751">
    <property type="entry name" value="EXPERA"/>
    <property type="match status" value="1"/>
</dbReference>
<feature type="compositionally biased region" description="Polar residues" evidence="14">
    <location>
        <begin position="616"/>
        <end position="625"/>
    </location>
</feature>
<evidence type="ECO:0000256" key="9">
    <source>
        <dbReference type="ARBA" id="ARBA00023136"/>
    </source>
</evidence>
<accession>A0A9W4JH37</accession>
<evidence type="ECO:0000256" key="14">
    <source>
        <dbReference type="SAM" id="MobiDB-lite"/>
    </source>
</evidence>
<keyword evidence="12" id="KW-0413">Isomerase</keyword>
<evidence type="ECO:0000256" key="12">
    <source>
        <dbReference type="ARBA" id="ARBA00023235"/>
    </source>
</evidence>
<dbReference type="InterPro" id="IPR056223">
    <property type="entry name" value="PH_24"/>
</dbReference>
<feature type="compositionally biased region" description="Basic residues" evidence="14">
    <location>
        <begin position="1459"/>
        <end position="1469"/>
    </location>
</feature>
<feature type="region of interest" description="Disordered" evidence="14">
    <location>
        <begin position="1207"/>
        <end position="1600"/>
    </location>
</feature>
<feature type="compositionally biased region" description="Basic and acidic residues" evidence="14">
    <location>
        <begin position="465"/>
        <end position="477"/>
    </location>
</feature>
<feature type="transmembrane region" description="Helical" evidence="15">
    <location>
        <begin position="26"/>
        <end position="48"/>
    </location>
</feature>
<keyword evidence="11" id="KW-0753">Steroid metabolism</keyword>
<feature type="transmembrane region" description="Helical" evidence="15">
    <location>
        <begin position="60"/>
        <end position="79"/>
    </location>
</feature>
<evidence type="ECO:0000256" key="10">
    <source>
        <dbReference type="ARBA" id="ARBA00023166"/>
    </source>
</evidence>
<proteinExistence type="inferred from homology"/>
<feature type="compositionally biased region" description="Polar residues" evidence="14">
    <location>
        <begin position="1421"/>
        <end position="1432"/>
    </location>
</feature>
<keyword evidence="18" id="KW-1185">Reference proteome</keyword>
<comment type="subcellular location">
    <subcellularLocation>
        <location evidence="1">Membrane</location>
        <topology evidence="1">Multi-pass membrane protein</topology>
    </subcellularLocation>
</comment>
<feature type="region of interest" description="Disordered" evidence="14">
    <location>
        <begin position="1867"/>
        <end position="1906"/>
    </location>
</feature>
<feature type="compositionally biased region" description="Basic residues" evidence="14">
    <location>
        <begin position="381"/>
        <end position="393"/>
    </location>
</feature>
<feature type="compositionally biased region" description="Polar residues" evidence="14">
    <location>
        <begin position="1248"/>
        <end position="1276"/>
    </location>
</feature>
<feature type="compositionally biased region" description="Low complexity" evidence="14">
    <location>
        <begin position="1537"/>
        <end position="1547"/>
    </location>
</feature>
<sequence>MPNHPYYPLDANVVGYQPNQTPVLELLISAGGACTVLLGVTFALASYVRPKLQLADRIAILWFVLSGSLHCFFEGYFMIHHDHMASAQDLFGQLWKEYALSDSRYMVSDTLVLCMETMTVLLWGPLCFVVAYLTATRHSLRHPIQVIVCMSHLYGDTLYYATSLFDEYVHGRPYSRPEPYYFWLYYFLMNFIWIVVPACTCSAAPTVVTVALIRSRLFVPKHHDYFSGVQAAGTEEDQLVYHLRHRWGDSGALGHKCFEWVYLYGRKIGGQKGYRNNFRDDRHQSTPEYKHIPMPSPATPRASKGATKAKAVDIGEPLGLHDTNTVRSRVRKWQQQGGGVVTVDDPYADDENEPKKEEPKKEKPAKAKAEKLEQPKEKPTQTRKRSHSTPRKRVVSDEHWKRTRNRASTQSSRNLPPPKRISEYTTNEGQPRVSRSKRVDSEDEDDIGRDLPRFQVKRGTGPRSPVRDPRSGSRKNIDTITESDYETDNGKTVEPSVISERLKTRSPPPEDAWATSEADFSELSKRRARGAPKPPKGGIFAHMIDESKKIFAKPEPEPPRPTPTPTTGRGAKIEAWLSDTHDPFMDVDKSDMPAPLDLKSGRARRSQKLVDGEIPGTQSEPSMTSERPKSSESRPKSAVSRHSKGKESFPLTDKPTKSQDRETAEPKRVSIDHSSKPPAKSKEPTSQEKPRKESIAASESELHPGSEGGSEVSGNNAPVPLGRKKPFPSTGYNRLSTIASSETLSTTISEITLPAQRSAERRKPSLVEVAEDAEEAEKTDQFDPDSLPVVSSQLKRRLTTHNDLMSVLSVSVSRNRSTRSNRSIRTNKSRLAAATVEDLLHELSGDETKYMRELKTLVGGVIPVLLTCVLSRSDSAIAAGLFRPSLDPQDDVNFSKPIVNMGVAIERLKNLHKRIPQDNADALLTWAQGAQRVYREYLKAWRLGFKDVIVNLAPLEEGDDENADTKSLDEGLERDENGDIIDADGGKVDVAYLLKRPLVRLKYLAKTFKGINVLEPTPKAEETAVAYQSLVADARKRVRDERARLEDDSAASIDPSRTRDPMTLGVLHGIGIDQTRRVRARDFFNLSLYHSSGQLVDCRAELLYRDNTSSKGPGGDLLICEIDHSDRWLLFPPMDLRCVSARRGESKHEIVLMLRSAPDDPTKYWQELISLRIDEEEVGTEWVSLLGSDPVPPSICRSQSFISRAKQNKARKLTGSSSAKPNPSDVDIPIGEKASKRRSLTQKEHFSEPSTVSSADGRSSMYSATTRETEYTTGGSELSGKSVRPDLPLLPSTDSRNSPSSPDKSSSGLKRSKAKRLSRYGDAPAESGSPQSAISEKEPEKPSEKAHEESAAASPHPSTPTGGRYYGSDADQSPSKAAPREKSRSRIPQPQKTPVKEPEPESPRVSSVPSTTLPLIPKIRTPSSQTHLSTPTDIGPEEEDYPPLESLPKHEEFPETPTRTRRKKSRRRPRYDDSPPPPPPHRSSSPANDKRSSAPVLTSSSGGLKRRGSSPLKHEYEPSTASDYSETDSDASTVRHYSYSSSEYSRSADLTDSEDDYSSVSEDDDDYEDTPKPNIPDAVTEANSLSHSNSASQSGYRAVPLQPTKTSKAIASVFAWSDKGNWETLLPDECSIVVSPGLIEAFTMGSEPDPNSDSESSKPLISLELTPLVPIRRGTAIDISVRSPPTERSQITSSNNIMFRSRSPDECDALYGLINQSRINNPTYIALQNARGPFINDNAPAFEPATKSGGLFGWPRRRKSYRASSSPRSLAEGSESSVGTMSSAFSALKRFGASSKMFNISRSTIESRREGSVYSESNSPNANTGIGRIAAAIKGADGIGLSNAKIRLYARESASKWRDLGAARMTIMPAPPANPSRPTTSRSDSSIQPDDPSPPTSGAASPRRAMEAEKRIVIRGKTRGETMLDVCLGEDAFERIARTGIAVSIREENEEAGVAQKGGVATGSGRIYMIQMKSEAETAYTFGLVGKLRY</sequence>
<feature type="compositionally biased region" description="Basic and acidic residues" evidence="14">
    <location>
        <begin position="277"/>
        <end position="291"/>
    </location>
</feature>
<feature type="compositionally biased region" description="Basic and acidic residues" evidence="14">
    <location>
        <begin position="353"/>
        <end position="380"/>
    </location>
</feature>
<keyword evidence="5" id="KW-0752">Steroid biosynthesis</keyword>
<name>A0A9W4JH37_9EURO</name>
<feature type="region of interest" description="Disordered" evidence="14">
    <location>
        <begin position="274"/>
        <end position="734"/>
    </location>
</feature>
<evidence type="ECO:0000256" key="11">
    <source>
        <dbReference type="ARBA" id="ARBA00023221"/>
    </source>
</evidence>
<keyword evidence="6 13" id="KW-1133">Transmembrane helix</keyword>
<evidence type="ECO:0000256" key="1">
    <source>
        <dbReference type="ARBA" id="ARBA00004141"/>
    </source>
</evidence>
<protein>
    <recommendedName>
        <fullName evidence="16">EXPERA domain-containing protein</fullName>
    </recommendedName>
</protein>
<dbReference type="Pfam" id="PF24340">
    <property type="entry name" value="DH_2"/>
    <property type="match status" value="1"/>
</dbReference>
<evidence type="ECO:0000256" key="15">
    <source>
        <dbReference type="SAM" id="Phobius"/>
    </source>
</evidence>
<feature type="compositionally biased region" description="Low complexity" evidence="14">
    <location>
        <begin position="1294"/>
        <end position="1309"/>
    </location>
</feature>
<keyword evidence="9 13" id="KW-0472">Membrane</keyword>
<feature type="compositionally biased region" description="Basic and acidic residues" evidence="14">
    <location>
        <begin position="543"/>
        <end position="558"/>
    </location>
</feature>
<feature type="compositionally biased region" description="Basic and acidic residues" evidence="14">
    <location>
        <begin position="1335"/>
        <end position="1350"/>
    </location>
</feature>
<feature type="compositionally biased region" description="Low complexity" evidence="14">
    <location>
        <begin position="1876"/>
        <end position="1890"/>
    </location>
</feature>
<dbReference type="Pfam" id="PF24344">
    <property type="entry name" value="PH_23"/>
    <property type="match status" value="1"/>
</dbReference>
<feature type="compositionally biased region" description="Low complexity" evidence="14">
    <location>
        <begin position="1582"/>
        <end position="1594"/>
    </location>
</feature>
<dbReference type="PANTHER" id="PTHR14207">
    <property type="entry name" value="STEROL ISOMERASE"/>
    <property type="match status" value="1"/>
</dbReference>
<dbReference type="GO" id="GO:0016126">
    <property type="term" value="P:sterol biosynthetic process"/>
    <property type="evidence" value="ECO:0007669"/>
    <property type="project" value="UniProtKB-KW"/>
</dbReference>
<dbReference type="GO" id="GO:0016020">
    <property type="term" value="C:membrane"/>
    <property type="evidence" value="ECO:0007669"/>
    <property type="project" value="UniProtKB-SubCell"/>
</dbReference>
<evidence type="ECO:0000259" key="16">
    <source>
        <dbReference type="PROSITE" id="PS51751"/>
    </source>
</evidence>
<dbReference type="InterPro" id="IPR056416">
    <property type="entry name" value="DH_2_fung"/>
</dbReference>
<dbReference type="InterPro" id="IPR056222">
    <property type="entry name" value="PH_23"/>
</dbReference>
<keyword evidence="10" id="KW-1207">Sterol metabolism</keyword>
<keyword evidence="8" id="KW-0443">Lipid metabolism</keyword>
<feature type="compositionally biased region" description="Basic and acidic residues" evidence="14">
    <location>
        <begin position="654"/>
        <end position="704"/>
    </location>
</feature>
<dbReference type="OrthoDB" id="5408934at2759"/>
<evidence type="ECO:0000256" key="13">
    <source>
        <dbReference type="PROSITE-ProRule" id="PRU01087"/>
    </source>
</evidence>
<evidence type="ECO:0000313" key="18">
    <source>
        <dbReference type="Proteomes" id="UP001152649"/>
    </source>
</evidence>
<evidence type="ECO:0000256" key="3">
    <source>
        <dbReference type="ARBA" id="ARBA00022516"/>
    </source>
</evidence>
<dbReference type="GO" id="GO:0004769">
    <property type="term" value="F:steroid Delta-isomerase activity"/>
    <property type="evidence" value="ECO:0007669"/>
    <property type="project" value="TreeGrafter"/>
</dbReference>
<evidence type="ECO:0000256" key="8">
    <source>
        <dbReference type="ARBA" id="ARBA00023098"/>
    </source>
</evidence>